<comment type="caution">
    <text evidence="1">The sequence shown here is derived from an EMBL/GenBank/DDBJ whole genome shotgun (WGS) entry which is preliminary data.</text>
</comment>
<dbReference type="InterPro" id="IPR042099">
    <property type="entry name" value="ANL_N_sf"/>
</dbReference>
<evidence type="ECO:0000313" key="1">
    <source>
        <dbReference type="EMBL" id="GIE72338.1"/>
    </source>
</evidence>
<dbReference type="Gene3D" id="3.40.50.12780">
    <property type="entry name" value="N-terminal domain of ligase-like"/>
    <property type="match status" value="1"/>
</dbReference>
<protein>
    <submittedName>
        <fullName evidence="1">Capsular polysaccharide biosynthesis protein</fullName>
    </submittedName>
</protein>
<proteinExistence type="predicted"/>
<evidence type="ECO:0000313" key="2">
    <source>
        <dbReference type="Proteomes" id="UP000624709"/>
    </source>
</evidence>
<reference evidence="1 2" key="1">
    <citation type="submission" date="2021-01" db="EMBL/GenBank/DDBJ databases">
        <title>Whole genome shotgun sequence of Actinoplanes palleronii NBRC 14916.</title>
        <authorList>
            <person name="Komaki H."/>
            <person name="Tamura T."/>
        </authorList>
    </citation>
    <scope>NUCLEOTIDE SEQUENCE [LARGE SCALE GENOMIC DNA]</scope>
    <source>
        <strain evidence="1 2">NBRC 14916</strain>
    </source>
</reference>
<gene>
    <name evidence="1" type="ORF">Apa02nite_084460</name>
</gene>
<name>A0ABQ4BNS6_9ACTN</name>
<dbReference type="Proteomes" id="UP000624709">
    <property type="component" value="Unassembled WGS sequence"/>
</dbReference>
<dbReference type="EMBL" id="BOMS01000141">
    <property type="protein sequence ID" value="GIE72338.1"/>
    <property type="molecule type" value="Genomic_DNA"/>
</dbReference>
<dbReference type="InterPro" id="IPR053158">
    <property type="entry name" value="CapK_Type1_Caps_Biosynth"/>
</dbReference>
<accession>A0ABQ4BNS6</accession>
<dbReference type="RefSeq" id="WP_203830058.1">
    <property type="nucleotide sequence ID" value="NZ_BAAATY010000050.1"/>
</dbReference>
<dbReference type="PANTHER" id="PTHR36932">
    <property type="entry name" value="CAPSULAR POLYSACCHARIDE BIOSYNTHESIS PROTEIN"/>
    <property type="match status" value="1"/>
</dbReference>
<dbReference type="PANTHER" id="PTHR36932:SF1">
    <property type="entry name" value="CAPSULAR POLYSACCHARIDE BIOSYNTHESIS PROTEIN"/>
    <property type="match status" value="1"/>
</dbReference>
<organism evidence="1 2">
    <name type="scientific">Actinoplanes palleronii</name>
    <dbReference type="NCBI Taxonomy" id="113570"/>
    <lineage>
        <taxon>Bacteria</taxon>
        <taxon>Bacillati</taxon>
        <taxon>Actinomycetota</taxon>
        <taxon>Actinomycetes</taxon>
        <taxon>Micromonosporales</taxon>
        <taxon>Micromonosporaceae</taxon>
        <taxon>Actinoplanes</taxon>
    </lineage>
</organism>
<sequence length="429" mass="47441">MPSTLRSSIALAPVVANLFVARRRERQRAEALREVQSRQLRTLLRHAQRNVPYYRRVLTAEQVEAVRSAADLARLPVLDRSLVHELPETELLAAGYTAENTRAARTSGSSGIPVTFRNSERDLGYLRATYLQDMLASGLRPFDRVGYFRTGAFLRHPLERFGVVRNLHINTAEGLDTQVATFLAARPTFLFGFPNVIATLVEELQRRGIEYRDVHTVVFGGERLTPAARANVLGYFGAAGHEVYASVEMFTAARTCPLGALHLRTGNVVVEVEHDDGSVSVEDGEGEVLVTRLRSEAMPLIRYRVGDRVRIRPNDCPCGVAHTPIVDKIQGRSEDRITALDGRSMHADFLTKVIERFPAVHRMQLVQHHPGSLDLRLVMTGGDELSGVEAIRTAVLAALPGYSVEVHAVDQIEPEANGKIKLVKAAAPR</sequence>
<keyword evidence="2" id="KW-1185">Reference proteome</keyword>
<dbReference type="SUPFAM" id="SSF56801">
    <property type="entry name" value="Acetyl-CoA synthetase-like"/>
    <property type="match status" value="1"/>
</dbReference>